<organism evidence="7 8">
    <name type="scientific">Scytalidium lignicola</name>
    <name type="common">Hyphomycete</name>
    <dbReference type="NCBI Taxonomy" id="5539"/>
    <lineage>
        <taxon>Eukaryota</taxon>
        <taxon>Fungi</taxon>
        <taxon>Dikarya</taxon>
        <taxon>Ascomycota</taxon>
        <taxon>Pezizomycotina</taxon>
        <taxon>Leotiomycetes</taxon>
        <taxon>Leotiomycetes incertae sedis</taxon>
        <taxon>Scytalidium</taxon>
    </lineage>
</organism>
<keyword evidence="4" id="KW-0560">Oxidoreductase</keyword>
<evidence type="ECO:0000313" key="8">
    <source>
        <dbReference type="Proteomes" id="UP000258309"/>
    </source>
</evidence>
<accession>A0A3E2H643</accession>
<name>A0A3E2H643_SCYLI</name>
<evidence type="ECO:0000256" key="6">
    <source>
        <dbReference type="SAM" id="Phobius"/>
    </source>
</evidence>
<gene>
    <name evidence="7" type="ORF">B7463_g7793</name>
</gene>
<evidence type="ECO:0000256" key="3">
    <source>
        <dbReference type="ARBA" id="ARBA00022827"/>
    </source>
</evidence>
<keyword evidence="3" id="KW-0274">FAD</keyword>
<dbReference type="PANTHER" id="PTHR42877:SF2">
    <property type="entry name" value="FAD_NAD(P)-BINDING DOMAIN-CONTAINING PROTEIN"/>
    <property type="match status" value="1"/>
</dbReference>
<evidence type="ECO:0000256" key="1">
    <source>
        <dbReference type="ARBA" id="ARBA00010139"/>
    </source>
</evidence>
<dbReference type="AlphaFoldDB" id="A0A3E2H643"/>
<evidence type="ECO:0008006" key="9">
    <source>
        <dbReference type="Google" id="ProtNLM"/>
    </source>
</evidence>
<keyword evidence="8" id="KW-1185">Reference proteome</keyword>
<dbReference type="OrthoDB" id="74360at2759"/>
<dbReference type="InterPro" id="IPR020946">
    <property type="entry name" value="Flavin_mOase-like"/>
</dbReference>
<comment type="caution">
    <text evidence="7">The sequence shown here is derived from an EMBL/GenBank/DDBJ whole genome shotgun (WGS) entry which is preliminary data.</text>
</comment>
<feature type="non-terminal residue" evidence="7">
    <location>
        <position position="773"/>
    </location>
</feature>
<dbReference type="SUPFAM" id="SSF51905">
    <property type="entry name" value="FAD/NAD(P)-binding domain"/>
    <property type="match status" value="1"/>
</dbReference>
<feature type="non-terminal residue" evidence="7">
    <location>
        <position position="1"/>
    </location>
</feature>
<keyword evidence="6" id="KW-0472">Membrane</keyword>
<dbReference type="InterPro" id="IPR051209">
    <property type="entry name" value="FAD-bind_Monooxygenase_sf"/>
</dbReference>
<evidence type="ECO:0000313" key="7">
    <source>
        <dbReference type="EMBL" id="RFU28543.1"/>
    </source>
</evidence>
<dbReference type="Pfam" id="PF00743">
    <property type="entry name" value="FMO-like"/>
    <property type="match status" value="1"/>
</dbReference>
<dbReference type="GO" id="GO:0050660">
    <property type="term" value="F:flavin adenine dinucleotide binding"/>
    <property type="evidence" value="ECO:0007669"/>
    <property type="project" value="InterPro"/>
</dbReference>
<dbReference type="Gene3D" id="3.50.50.60">
    <property type="entry name" value="FAD/NAD(P)-binding domain"/>
    <property type="match status" value="3"/>
</dbReference>
<dbReference type="Proteomes" id="UP000258309">
    <property type="component" value="Unassembled WGS sequence"/>
</dbReference>
<feature type="transmembrane region" description="Helical" evidence="6">
    <location>
        <begin position="667"/>
        <end position="685"/>
    </location>
</feature>
<dbReference type="GO" id="GO:0050661">
    <property type="term" value="F:NADP binding"/>
    <property type="evidence" value="ECO:0007669"/>
    <property type="project" value="InterPro"/>
</dbReference>
<dbReference type="PANTHER" id="PTHR42877">
    <property type="entry name" value="L-ORNITHINE N(5)-MONOOXYGENASE-RELATED"/>
    <property type="match status" value="1"/>
</dbReference>
<dbReference type="Pfam" id="PF13450">
    <property type="entry name" value="NAD_binding_8"/>
    <property type="match status" value="1"/>
</dbReference>
<keyword evidence="6" id="KW-1133">Transmembrane helix</keyword>
<feature type="region of interest" description="Disordered" evidence="5">
    <location>
        <begin position="25"/>
        <end position="47"/>
    </location>
</feature>
<sequence>MASPAAIAATLISDGAVSLEKTHDTNGITNGVTNGVTNGTATPSTNGVAVEEQAENVSLGKEDYDSLNNQPSYKARKLRVVTIGAGFSGLTLAHKLRYQHPEMQDIVDNVIFEARPDIGGTWLANTYPGVQCDVAAHLYAYWSKFYSSGAEIFEYIKRTVKKWDLDRDVQLNKKVIGAYWQEDRGQWKLTVEHKGAQREEYADILISGQGFLKFVSLFTFPSQRTNNFYLTLCMTRNVHADFSSSPSLWKWPDIEGLHSFKGKLVHSANWDHDFDYSNKRIALIGNGSSGIQVLPQLAKTAGTDVTSFQRGPTWVISRMSPSMLLGRNETDPNPVYTEEDKRRFRTDPKYHNKYRKELVHRINKAFRLFIRDSPENIDATKFAIKQMSEKLNYDKELCEKLIPKWELGCRRVTPGEGYLESFLLPNVHLNQIPITKITENAVHTADGQTLEVDVVACATGFDVSHCPHYPLIGRNQVSLAKKWANEPESYLSVACPDFPNYFIFTGPNAVVGHGSLVEGLGWVSEYMIKWMKKISTEDIKSVEPKQEVVNDFVTYGDKIHKTLTWTGACRSWYKKNRVDGRVTATFPGSALLFNRLISDIRGEDFHIQYRSPNRFRFMGNGFTEYELDDSNDLSCSKDLSGSHGSALKSMANPAPHCVGLGLKQNHFGIVIVIWGTMVSFLYFAFSCNRQLQVYYIDVITAAATAAAPLCSDTINTAGGGLPGGGQPPMVSAEALKEFLPTSPLSRELKSSYLQSGLRNISTWGTAGYPSDTI</sequence>
<feature type="compositionally biased region" description="Low complexity" evidence="5">
    <location>
        <begin position="25"/>
        <end position="42"/>
    </location>
</feature>
<dbReference type="EMBL" id="NCSJ02000159">
    <property type="protein sequence ID" value="RFU28543.1"/>
    <property type="molecule type" value="Genomic_DNA"/>
</dbReference>
<proteinExistence type="inferred from homology"/>
<evidence type="ECO:0000256" key="5">
    <source>
        <dbReference type="SAM" id="MobiDB-lite"/>
    </source>
</evidence>
<reference evidence="7 8" key="1">
    <citation type="submission" date="2018-05" db="EMBL/GenBank/DDBJ databases">
        <title>Draft genome sequence of Scytalidium lignicola DSM 105466, a ubiquitous saprotrophic fungus.</title>
        <authorList>
            <person name="Buettner E."/>
            <person name="Gebauer A.M."/>
            <person name="Hofrichter M."/>
            <person name="Liers C."/>
            <person name="Kellner H."/>
        </authorList>
    </citation>
    <scope>NUCLEOTIDE SEQUENCE [LARGE SCALE GENOMIC DNA]</scope>
    <source>
        <strain evidence="7 8">DSM 105466</strain>
    </source>
</reference>
<dbReference type="OMA" id="LRNISTW"/>
<dbReference type="GO" id="GO:0004499">
    <property type="term" value="F:N,N-dimethylaniline monooxygenase activity"/>
    <property type="evidence" value="ECO:0007669"/>
    <property type="project" value="InterPro"/>
</dbReference>
<dbReference type="InterPro" id="IPR036188">
    <property type="entry name" value="FAD/NAD-bd_sf"/>
</dbReference>
<evidence type="ECO:0000256" key="2">
    <source>
        <dbReference type="ARBA" id="ARBA00022630"/>
    </source>
</evidence>
<evidence type="ECO:0000256" key="4">
    <source>
        <dbReference type="ARBA" id="ARBA00023002"/>
    </source>
</evidence>
<comment type="similarity">
    <text evidence="1">Belongs to the FAD-binding monooxygenase family.</text>
</comment>
<protein>
    <recommendedName>
        <fullName evidence="9">FAD/NAD(P)-binding domain-containing protein</fullName>
    </recommendedName>
</protein>
<keyword evidence="6" id="KW-0812">Transmembrane</keyword>
<keyword evidence="2" id="KW-0285">Flavoprotein</keyword>